<dbReference type="AlphaFoldDB" id="A0A6I6MLR4"/>
<name>A0A6I6MLR4_9CAUL</name>
<organism evidence="9 10">
    <name type="scientific">Terricaulis silvestris</name>
    <dbReference type="NCBI Taxonomy" id="2686094"/>
    <lineage>
        <taxon>Bacteria</taxon>
        <taxon>Pseudomonadati</taxon>
        <taxon>Pseudomonadota</taxon>
        <taxon>Alphaproteobacteria</taxon>
        <taxon>Caulobacterales</taxon>
        <taxon>Caulobacteraceae</taxon>
        <taxon>Terricaulis</taxon>
    </lineage>
</organism>
<dbReference type="GO" id="GO:0015031">
    <property type="term" value="P:protein transport"/>
    <property type="evidence" value="ECO:0007669"/>
    <property type="project" value="UniProtKB-KW"/>
</dbReference>
<evidence type="ECO:0000256" key="2">
    <source>
        <dbReference type="ARBA" id="ARBA00005811"/>
    </source>
</evidence>
<reference evidence="10" key="1">
    <citation type="submission" date="2019-12" db="EMBL/GenBank/DDBJ databases">
        <title>Complete genome of Terracaulis silvestris 0127_4.</title>
        <authorList>
            <person name="Vieira S."/>
            <person name="Riedel T."/>
            <person name="Sproer C."/>
            <person name="Pascual J."/>
            <person name="Boedeker C."/>
            <person name="Overmann J."/>
        </authorList>
    </citation>
    <scope>NUCLEOTIDE SEQUENCE [LARGE SCALE GENOMIC DNA]</scope>
    <source>
        <strain evidence="10">0127_4</strain>
    </source>
</reference>
<gene>
    <name evidence="9" type="primary">exbD_3</name>
    <name evidence="9" type="ORF">DSM104635_02469</name>
</gene>
<keyword evidence="6 8" id="KW-0472">Membrane</keyword>
<comment type="similarity">
    <text evidence="2 7">Belongs to the ExbD/TolR family.</text>
</comment>
<evidence type="ECO:0000256" key="7">
    <source>
        <dbReference type="RuleBase" id="RU003879"/>
    </source>
</evidence>
<proteinExistence type="inferred from homology"/>
<protein>
    <submittedName>
        <fullName evidence="9">Biopolymer transport protein ExbD</fullName>
    </submittedName>
</protein>
<evidence type="ECO:0000313" key="10">
    <source>
        <dbReference type="Proteomes" id="UP000431269"/>
    </source>
</evidence>
<dbReference type="EMBL" id="CP047045">
    <property type="protein sequence ID" value="QGZ95619.1"/>
    <property type="molecule type" value="Genomic_DNA"/>
</dbReference>
<keyword evidence="10" id="KW-1185">Reference proteome</keyword>
<dbReference type="GO" id="GO:0022857">
    <property type="term" value="F:transmembrane transporter activity"/>
    <property type="evidence" value="ECO:0007669"/>
    <property type="project" value="InterPro"/>
</dbReference>
<dbReference type="RefSeq" id="WP_158766465.1">
    <property type="nucleotide sequence ID" value="NZ_CP047045.1"/>
</dbReference>
<accession>A0A6I6MLR4</accession>
<dbReference type="PANTHER" id="PTHR30558:SF9">
    <property type="entry name" value="BIOPOLYMER TRANSPORT PROTEIN EXBD"/>
    <property type="match status" value="1"/>
</dbReference>
<dbReference type="Pfam" id="PF02472">
    <property type="entry name" value="ExbD"/>
    <property type="match status" value="1"/>
</dbReference>
<dbReference type="InterPro" id="IPR003400">
    <property type="entry name" value="ExbD"/>
</dbReference>
<evidence type="ECO:0000256" key="8">
    <source>
        <dbReference type="SAM" id="Phobius"/>
    </source>
</evidence>
<evidence type="ECO:0000256" key="1">
    <source>
        <dbReference type="ARBA" id="ARBA00004162"/>
    </source>
</evidence>
<evidence type="ECO:0000256" key="4">
    <source>
        <dbReference type="ARBA" id="ARBA00022692"/>
    </source>
</evidence>
<keyword evidence="5 8" id="KW-1133">Transmembrane helix</keyword>
<evidence type="ECO:0000256" key="3">
    <source>
        <dbReference type="ARBA" id="ARBA00022475"/>
    </source>
</evidence>
<dbReference type="KEGG" id="tsv:DSM104635_02469"/>
<keyword evidence="4 7" id="KW-0812">Transmembrane</keyword>
<dbReference type="Gene3D" id="3.30.420.270">
    <property type="match status" value="1"/>
</dbReference>
<dbReference type="Proteomes" id="UP000431269">
    <property type="component" value="Chromosome"/>
</dbReference>
<keyword evidence="3" id="KW-1003">Cell membrane</keyword>
<comment type="subcellular location">
    <subcellularLocation>
        <location evidence="1">Cell membrane</location>
        <topology evidence="1">Single-pass membrane protein</topology>
    </subcellularLocation>
    <subcellularLocation>
        <location evidence="7">Cell membrane</location>
        <topology evidence="7">Single-pass type II membrane protein</topology>
    </subcellularLocation>
</comment>
<evidence type="ECO:0000256" key="5">
    <source>
        <dbReference type="ARBA" id="ARBA00022989"/>
    </source>
</evidence>
<dbReference type="GO" id="GO:0005886">
    <property type="term" value="C:plasma membrane"/>
    <property type="evidence" value="ECO:0007669"/>
    <property type="project" value="UniProtKB-SubCell"/>
</dbReference>
<dbReference type="PANTHER" id="PTHR30558">
    <property type="entry name" value="EXBD MEMBRANE COMPONENT OF PMF-DRIVEN MACROMOLECULE IMPORT SYSTEM"/>
    <property type="match status" value="1"/>
</dbReference>
<keyword evidence="7" id="KW-0813">Transport</keyword>
<sequence length="155" mass="17056">MAGKISSGGGKKGRLDVNADPNVIPFIDVMLVLVIIFMIAAPISSVDIEVDMPASKIDPSKRPPRPTWISLSAGASGVEVYVMNDLVAMDRLGEATYESVKVNSPQIANDEFEIKDQRIYIRADAGLEYRNVVRAMNRLQEKGFTKIGFVAEDRR</sequence>
<evidence type="ECO:0000313" key="9">
    <source>
        <dbReference type="EMBL" id="QGZ95619.1"/>
    </source>
</evidence>
<feature type="transmembrane region" description="Helical" evidence="8">
    <location>
        <begin position="23"/>
        <end position="43"/>
    </location>
</feature>
<keyword evidence="7" id="KW-0653">Protein transport</keyword>
<evidence type="ECO:0000256" key="6">
    <source>
        <dbReference type="ARBA" id="ARBA00023136"/>
    </source>
</evidence>